<dbReference type="Proteomes" id="UP000678499">
    <property type="component" value="Unassembled WGS sequence"/>
</dbReference>
<dbReference type="Pfam" id="PF00071">
    <property type="entry name" value="Ras"/>
    <property type="match status" value="1"/>
</dbReference>
<dbReference type="SMART" id="SM00173">
    <property type="entry name" value="RAS"/>
    <property type="match status" value="1"/>
</dbReference>
<dbReference type="GO" id="GO:0005886">
    <property type="term" value="C:plasma membrane"/>
    <property type="evidence" value="ECO:0007669"/>
    <property type="project" value="TreeGrafter"/>
</dbReference>
<dbReference type="OrthoDB" id="5239715at2759"/>
<dbReference type="AlphaFoldDB" id="A0A7R9BNA0"/>
<proteinExistence type="inferred from homology"/>
<protein>
    <recommendedName>
        <fullName evidence="6">GTP-binding protein REM 1</fullName>
    </recommendedName>
</protein>
<keyword evidence="5" id="KW-1185">Reference proteome</keyword>
<keyword evidence="2" id="KW-0597">Phosphoprotein</keyword>
<dbReference type="EMBL" id="CAJPEX010000799">
    <property type="protein sequence ID" value="CAG0917265.1"/>
    <property type="molecule type" value="Genomic_DNA"/>
</dbReference>
<dbReference type="InterPro" id="IPR027417">
    <property type="entry name" value="P-loop_NTPase"/>
</dbReference>
<feature type="compositionally biased region" description="Low complexity" evidence="3">
    <location>
        <begin position="145"/>
        <end position="156"/>
    </location>
</feature>
<evidence type="ECO:0008006" key="6">
    <source>
        <dbReference type="Google" id="ProtNLM"/>
    </source>
</evidence>
<evidence type="ECO:0000313" key="5">
    <source>
        <dbReference type="Proteomes" id="UP000678499"/>
    </source>
</evidence>
<dbReference type="SMART" id="SM00175">
    <property type="entry name" value="RAB"/>
    <property type="match status" value="1"/>
</dbReference>
<gene>
    <name evidence="4" type="ORF">NMOB1V02_LOCUS4855</name>
</gene>
<dbReference type="Gene3D" id="3.40.50.300">
    <property type="entry name" value="P-loop containing nucleotide triphosphate hydrolases"/>
    <property type="match status" value="1"/>
</dbReference>
<dbReference type="InterPro" id="IPR001806">
    <property type="entry name" value="Small_GTPase"/>
</dbReference>
<feature type="region of interest" description="Disordered" evidence="3">
    <location>
        <begin position="41"/>
        <end position="162"/>
    </location>
</feature>
<accession>A0A7R9BNA0</accession>
<dbReference type="GO" id="GO:0005525">
    <property type="term" value="F:GTP binding"/>
    <property type="evidence" value="ECO:0007669"/>
    <property type="project" value="InterPro"/>
</dbReference>
<dbReference type="PRINTS" id="PR00449">
    <property type="entry name" value="RASTRNSFRMNG"/>
</dbReference>
<evidence type="ECO:0000256" key="2">
    <source>
        <dbReference type="ARBA" id="ARBA00022553"/>
    </source>
</evidence>
<organism evidence="4">
    <name type="scientific">Notodromas monacha</name>
    <dbReference type="NCBI Taxonomy" id="399045"/>
    <lineage>
        <taxon>Eukaryota</taxon>
        <taxon>Metazoa</taxon>
        <taxon>Ecdysozoa</taxon>
        <taxon>Arthropoda</taxon>
        <taxon>Crustacea</taxon>
        <taxon>Oligostraca</taxon>
        <taxon>Ostracoda</taxon>
        <taxon>Podocopa</taxon>
        <taxon>Podocopida</taxon>
        <taxon>Cypridocopina</taxon>
        <taxon>Cypridoidea</taxon>
        <taxon>Cyprididae</taxon>
        <taxon>Notodromas</taxon>
    </lineage>
</organism>
<dbReference type="SUPFAM" id="SSF52540">
    <property type="entry name" value="P-loop containing nucleoside triphosphate hydrolases"/>
    <property type="match status" value="1"/>
</dbReference>
<dbReference type="GO" id="GO:0005246">
    <property type="term" value="F:calcium channel regulator activity"/>
    <property type="evidence" value="ECO:0007669"/>
    <property type="project" value="TreeGrafter"/>
</dbReference>
<sequence>MKNWRWIFRFRNVLPNPFQNMSASKTAAIVMLAPTAPMTSSGLMMDPGSAAAQGRLKQRSKAHRSQSARPPNKPVIRLQRGRTRDLEESELMDPMLGDPVAASSSGPCAVRQQHSFGTPEGSPMPGARRKDYSRSAALRRSRVFASPAPSGPSGAGVEDEDSYRLRNFSLTPKGSAGAAAGAVSTSSGSKPEHVRTYRVALLGVPGVGKNALVNQFMTSECINVYERSQSTEDSSLDISLNVVVNGIECELVFTIVSSAKMDAGASDCWTQAPPDAFLLQYSVTDKGSWERLEHLLARLQSRDLLRNRAAILVGNKTDLVRSRAVSDADGKGLASSYHTKFVEISVACNHNVDELLVGLVNQIRLHEGAAAAAAATAAAAEKSSSQQHVVRRPTTLVRASRRVKRVFSKVWGKVEDKDCDNLSVL</sequence>
<dbReference type="GO" id="GO:0003924">
    <property type="term" value="F:GTPase activity"/>
    <property type="evidence" value="ECO:0007669"/>
    <property type="project" value="InterPro"/>
</dbReference>
<feature type="compositionally biased region" description="Polar residues" evidence="3">
    <location>
        <begin position="102"/>
        <end position="116"/>
    </location>
</feature>
<dbReference type="PROSITE" id="PS51419">
    <property type="entry name" value="RAB"/>
    <property type="match status" value="1"/>
</dbReference>
<evidence type="ECO:0000256" key="1">
    <source>
        <dbReference type="ARBA" id="ARBA00008846"/>
    </source>
</evidence>
<dbReference type="PROSITE" id="PS51421">
    <property type="entry name" value="RAS"/>
    <property type="match status" value="1"/>
</dbReference>
<reference evidence="4" key="1">
    <citation type="submission" date="2020-11" db="EMBL/GenBank/DDBJ databases">
        <authorList>
            <person name="Tran Van P."/>
        </authorList>
    </citation>
    <scope>NUCLEOTIDE SEQUENCE</scope>
</reference>
<feature type="compositionally biased region" description="Basic residues" evidence="3">
    <location>
        <begin position="56"/>
        <end position="66"/>
    </location>
</feature>
<dbReference type="PANTHER" id="PTHR45775">
    <property type="entry name" value="RAD, GEM/KIR FAMILY MEMBER 2, ISOFORM C"/>
    <property type="match status" value="1"/>
</dbReference>
<comment type="similarity">
    <text evidence="1">Belongs to the small GTPase superfamily. RGK family.</text>
</comment>
<dbReference type="InterPro" id="IPR051641">
    <property type="entry name" value="RGK_GTP-binding_reg"/>
</dbReference>
<evidence type="ECO:0000256" key="3">
    <source>
        <dbReference type="SAM" id="MobiDB-lite"/>
    </source>
</evidence>
<evidence type="ECO:0000313" key="4">
    <source>
        <dbReference type="EMBL" id="CAD7277113.1"/>
    </source>
</evidence>
<dbReference type="PANTHER" id="PTHR45775:SF1">
    <property type="entry name" value="RAD, GEM_KIR FAMILY MEMBER 3, ISOFORM E"/>
    <property type="match status" value="1"/>
</dbReference>
<name>A0A7R9BNA0_9CRUS</name>
<dbReference type="EMBL" id="OA882836">
    <property type="protein sequence ID" value="CAD7277113.1"/>
    <property type="molecule type" value="Genomic_DNA"/>
</dbReference>